<gene>
    <name evidence="2" type="ORF">RhiirA5_419842</name>
</gene>
<dbReference type="Proteomes" id="UP000232722">
    <property type="component" value="Unassembled WGS sequence"/>
</dbReference>
<proteinExistence type="predicted"/>
<feature type="region of interest" description="Disordered" evidence="1">
    <location>
        <begin position="1"/>
        <end position="89"/>
    </location>
</feature>
<reference evidence="2 3" key="2">
    <citation type="submission" date="2017-09" db="EMBL/GenBank/DDBJ databases">
        <title>Extensive intraspecific genome diversity in a model arbuscular mycorrhizal fungus.</title>
        <authorList>
            <person name="Chen E.C."/>
            <person name="Morin E."/>
            <person name="Beaudet D."/>
            <person name="Noel J."/>
            <person name="Ndikumana S."/>
            <person name="Charron P."/>
            <person name="St-Onge C."/>
            <person name="Giorgi J."/>
            <person name="Grigoriev I.V."/>
            <person name="Roux C."/>
            <person name="Martin F.M."/>
            <person name="Corradi N."/>
        </authorList>
    </citation>
    <scope>NUCLEOTIDE SEQUENCE [LARGE SCALE GENOMIC DNA]</scope>
    <source>
        <strain evidence="2 3">A5</strain>
    </source>
</reference>
<dbReference type="AlphaFoldDB" id="A0A2N0PHH0"/>
<evidence type="ECO:0000313" key="2">
    <source>
        <dbReference type="EMBL" id="PKC06242.1"/>
    </source>
</evidence>
<accession>A0A2N0PHH0</accession>
<sequence>MGRYRKRKSVPKTRKTQHLLPHVDLSEDSNETTKDSEQNVTEEHLNDTEEHLNDDDTLLVPDDADDGRAYISSDNEDEVDVRRKDTEEEESNVRKKIKIESTLCNMQLTQNRMFTMIQAMQKNVNEMYLDWKSTGGFGSHAENDTKWMEEAVSQAVYTLSEKVKYPSDERIMQVCYDALADIGNEDFLNIIKRGGWRRFFNKNIRSLAQRYSRQARSNIVQRVKDAIHSEFENLVKPKTENWQVTCDEERKFKNSEVTRECYKKLNQPIDPDNDLHYTYLNSIIDNVFTDPHTEKNSIAFGMAITLNYLDPSKGINMVPSEVIDRMNGFLEKMKVVREEL</sequence>
<evidence type="ECO:0000313" key="3">
    <source>
        <dbReference type="Proteomes" id="UP000232722"/>
    </source>
</evidence>
<comment type="caution">
    <text evidence="2">The sequence shown here is derived from an EMBL/GenBank/DDBJ whole genome shotgun (WGS) entry which is preliminary data.</text>
</comment>
<organism evidence="2 3">
    <name type="scientific">Rhizophagus irregularis</name>
    <dbReference type="NCBI Taxonomy" id="588596"/>
    <lineage>
        <taxon>Eukaryota</taxon>
        <taxon>Fungi</taxon>
        <taxon>Fungi incertae sedis</taxon>
        <taxon>Mucoromycota</taxon>
        <taxon>Glomeromycotina</taxon>
        <taxon>Glomeromycetes</taxon>
        <taxon>Glomerales</taxon>
        <taxon>Glomeraceae</taxon>
        <taxon>Rhizophagus</taxon>
    </lineage>
</organism>
<reference evidence="2 3" key="1">
    <citation type="submission" date="2016-04" db="EMBL/GenBank/DDBJ databases">
        <title>Genome analyses suggest a sexual origin of heterokaryosis in a supposedly ancient asexual fungus.</title>
        <authorList>
            <person name="Ropars J."/>
            <person name="Sedzielewska K."/>
            <person name="Noel J."/>
            <person name="Charron P."/>
            <person name="Farinelli L."/>
            <person name="Marton T."/>
            <person name="Kruger M."/>
            <person name="Pelin A."/>
            <person name="Brachmann A."/>
            <person name="Corradi N."/>
        </authorList>
    </citation>
    <scope>NUCLEOTIDE SEQUENCE [LARGE SCALE GENOMIC DNA]</scope>
    <source>
        <strain evidence="2 3">A5</strain>
    </source>
</reference>
<dbReference type="EMBL" id="LLXJ01000779">
    <property type="protein sequence ID" value="PKC06242.1"/>
    <property type="molecule type" value="Genomic_DNA"/>
</dbReference>
<feature type="compositionally biased region" description="Basic residues" evidence="1">
    <location>
        <begin position="1"/>
        <end position="17"/>
    </location>
</feature>
<dbReference type="VEuPathDB" id="FungiDB:FUN_011613"/>
<feature type="compositionally biased region" description="Acidic residues" evidence="1">
    <location>
        <begin position="52"/>
        <end position="65"/>
    </location>
</feature>
<protein>
    <submittedName>
        <fullName evidence="2">Uncharacterized protein</fullName>
    </submittedName>
</protein>
<name>A0A2N0PHH0_9GLOM</name>
<dbReference type="VEuPathDB" id="FungiDB:RhiirFUN_020517"/>
<feature type="compositionally biased region" description="Basic and acidic residues" evidence="1">
    <location>
        <begin position="31"/>
        <end position="51"/>
    </location>
</feature>
<dbReference type="VEuPathDB" id="FungiDB:RhiirA1_445714"/>
<evidence type="ECO:0000256" key="1">
    <source>
        <dbReference type="SAM" id="MobiDB-lite"/>
    </source>
</evidence>